<evidence type="ECO:0000313" key="16">
    <source>
        <dbReference type="Proteomes" id="UP000471216"/>
    </source>
</evidence>
<sequence>MAVYIFMVLFLYSCSWLDFKANRKIGYILFTFIFFLFVLHDGLRWETGTDWGNYYRFFLNCLWDEWEQFEPGYVLFNQLIRGLTIDYNVFLLCEAVIVWGLIFPTIRKYSPDPLLTLFCLYCTLLPVLGMNRQLISLAISIYSIRFILNRQWIFFYLSILLACPFHLSILIFAVAYFLNSKLKTKYYVLLLVVCIGLSVFDVIDKYFGEIVPYVSGDDTRLMGYTEIESTGVNASFLGIARKSLWLFLAYPLLKKEREGLLLLSFNLYFLSLLIYTIFNGTDFQIIVSRGTNYFTIYEVFIVSYVVYGYKGKGVKIIMLIMIFVYFIGMLYKGIDYYSVGRYNPFIPYQFCF</sequence>
<evidence type="ECO:0000313" key="7">
    <source>
        <dbReference type="EMBL" id="MRZ08682.1"/>
    </source>
</evidence>
<dbReference type="EMBL" id="VOHW01000001">
    <property type="protein sequence ID" value="TWV64227.1"/>
    <property type="molecule type" value="Genomic_DNA"/>
</dbReference>
<keyword evidence="1" id="KW-0472">Membrane</keyword>
<dbReference type="Proteomes" id="UP000315827">
    <property type="component" value="Unassembled WGS sequence"/>
</dbReference>
<gene>
    <name evidence="2" type="ORF">ERS852429_00275</name>
    <name evidence="3" type="ORF">ERS852560_04165</name>
    <name evidence="9" type="ORF">FSA05_01000</name>
    <name evidence="7" type="ORF">GKD54_21270</name>
    <name evidence="6" type="ORF">GKD58_21195</name>
    <name evidence="5" type="ORF">GKD59_07190</name>
    <name evidence="8" type="ORF">GKD70_06655</name>
    <name evidence="4" type="ORF">PN612_19745</name>
</gene>
<feature type="transmembrane region" description="Helical" evidence="1">
    <location>
        <begin position="153"/>
        <end position="179"/>
    </location>
</feature>
<dbReference type="EMBL" id="WKMX01000027">
    <property type="protein sequence ID" value="MRZ08682.1"/>
    <property type="molecule type" value="Genomic_DNA"/>
</dbReference>
<evidence type="ECO:0000313" key="6">
    <source>
        <dbReference type="EMBL" id="MRY86729.1"/>
    </source>
</evidence>
<dbReference type="EMBL" id="JAQMPX010000143">
    <property type="protein sequence ID" value="MDB9140728.1"/>
    <property type="molecule type" value="Genomic_DNA"/>
</dbReference>
<dbReference type="EMBL" id="WKLT01000005">
    <property type="protein sequence ID" value="MRY57697.1"/>
    <property type="molecule type" value="Genomic_DNA"/>
</dbReference>
<keyword evidence="1" id="KW-1133">Transmembrane helix</keyword>
<feature type="transmembrane region" description="Helical" evidence="1">
    <location>
        <begin position="118"/>
        <end position="141"/>
    </location>
</feature>
<dbReference type="EMBL" id="WKMW01000028">
    <property type="protein sequence ID" value="MRY86729.1"/>
    <property type="molecule type" value="Genomic_DNA"/>
</dbReference>
<evidence type="ECO:0000313" key="8">
    <source>
        <dbReference type="EMBL" id="MSB72978.1"/>
    </source>
</evidence>
<evidence type="ECO:0000313" key="2">
    <source>
        <dbReference type="EMBL" id="CUM73355.1"/>
    </source>
</evidence>
<organism evidence="2 11">
    <name type="scientific">Parabacteroides distasonis</name>
    <dbReference type="NCBI Taxonomy" id="823"/>
    <lineage>
        <taxon>Bacteria</taxon>
        <taxon>Pseudomonadati</taxon>
        <taxon>Bacteroidota</taxon>
        <taxon>Bacteroidia</taxon>
        <taxon>Bacteroidales</taxon>
        <taxon>Tannerellaceae</taxon>
        <taxon>Parabacteroides</taxon>
    </lineage>
</organism>
<dbReference type="EMBL" id="CYXP01000001">
    <property type="protein sequence ID" value="CUM73355.1"/>
    <property type="molecule type" value="Genomic_DNA"/>
</dbReference>
<evidence type="ECO:0000256" key="1">
    <source>
        <dbReference type="SAM" id="Phobius"/>
    </source>
</evidence>
<feature type="transmembrane region" description="Helical" evidence="1">
    <location>
        <begin position="87"/>
        <end position="106"/>
    </location>
</feature>
<protein>
    <submittedName>
        <fullName evidence="4">EpsG family protein</fullName>
    </submittedName>
</protein>
<feature type="transmembrane region" description="Helical" evidence="1">
    <location>
        <begin position="25"/>
        <end position="43"/>
    </location>
</feature>
<reference evidence="9 12" key="3">
    <citation type="submission" date="2019-07" db="EMBL/GenBank/DDBJ databases">
        <title>Genome sequencing of Parabacteroides distasonis iSURF_7.</title>
        <authorList>
            <person name="Degefu H.N."/>
            <person name="Ruoff K.L."/>
            <person name="Price C.E."/>
            <person name="Valls R.A."/>
            <person name="O'Toole G.A."/>
        </authorList>
    </citation>
    <scope>NUCLEOTIDE SEQUENCE [LARGE SCALE GENOMIC DNA]</scope>
    <source>
        <strain evidence="9 12">CFPLTA003_1B</strain>
    </source>
</reference>
<dbReference type="Proteomes" id="UP001211522">
    <property type="component" value="Unassembled WGS sequence"/>
</dbReference>
<evidence type="ECO:0000313" key="13">
    <source>
        <dbReference type="Proteomes" id="UP000441609"/>
    </source>
</evidence>
<feature type="transmembrane region" description="Helical" evidence="1">
    <location>
        <begin position="290"/>
        <end position="309"/>
    </location>
</feature>
<evidence type="ECO:0000313" key="12">
    <source>
        <dbReference type="Proteomes" id="UP000315827"/>
    </source>
</evidence>
<accession>A0A173R6C6</accession>
<evidence type="ECO:0000313" key="10">
    <source>
        <dbReference type="Proteomes" id="UP000095332"/>
    </source>
</evidence>
<proteinExistence type="predicted"/>
<feature type="transmembrane region" description="Helical" evidence="1">
    <location>
        <begin position="260"/>
        <end position="278"/>
    </location>
</feature>
<dbReference type="RefSeq" id="WP_005857339.1">
    <property type="nucleotide sequence ID" value="NZ_AP019729.1"/>
</dbReference>
<dbReference type="Proteomes" id="UP000471216">
    <property type="component" value="Unassembled WGS sequence"/>
</dbReference>
<reference evidence="10 11" key="1">
    <citation type="submission" date="2015-09" db="EMBL/GenBank/DDBJ databases">
        <authorList>
            <consortium name="Pathogen Informatics"/>
        </authorList>
    </citation>
    <scope>NUCLEOTIDE SEQUENCE [LARGE SCALE GENOMIC DNA]</scope>
    <source>
        <strain evidence="2 11">2789STDY5608872</strain>
        <strain evidence="3 10">2789STDY5834948</strain>
    </source>
</reference>
<feature type="transmembrane region" description="Helical" evidence="1">
    <location>
        <begin position="186"/>
        <end position="203"/>
    </location>
</feature>
<dbReference type="Proteomes" id="UP000463337">
    <property type="component" value="Unassembled WGS sequence"/>
</dbReference>
<feature type="transmembrane region" description="Helical" evidence="1">
    <location>
        <begin position="316"/>
        <end position="334"/>
    </location>
</feature>
<evidence type="ECO:0000313" key="9">
    <source>
        <dbReference type="EMBL" id="TWV64227.1"/>
    </source>
</evidence>
<dbReference type="Proteomes" id="UP000441609">
    <property type="component" value="Unassembled WGS sequence"/>
</dbReference>
<evidence type="ECO:0000313" key="11">
    <source>
        <dbReference type="Proteomes" id="UP000095591"/>
    </source>
</evidence>
<reference evidence="4" key="4">
    <citation type="submission" date="2023-01" db="EMBL/GenBank/DDBJ databases">
        <title>Human gut microbiome strain richness.</title>
        <authorList>
            <person name="Chen-Liaw A."/>
        </authorList>
    </citation>
    <scope>NUCLEOTIDE SEQUENCE</scope>
    <source>
        <strain evidence="4">D35st1_E5_D35t1_190705</strain>
    </source>
</reference>
<dbReference type="Proteomes" id="UP000095591">
    <property type="component" value="Unassembled WGS sequence"/>
</dbReference>
<name>A0A173R6C6_PARDI</name>
<dbReference type="InterPro" id="IPR049458">
    <property type="entry name" value="EpsG-like"/>
</dbReference>
<dbReference type="Proteomes" id="UP000095332">
    <property type="component" value="Unassembled WGS sequence"/>
</dbReference>
<evidence type="ECO:0000313" key="14">
    <source>
        <dbReference type="Proteomes" id="UP000450599"/>
    </source>
</evidence>
<dbReference type="Pfam" id="PF14897">
    <property type="entry name" value="EpsG"/>
    <property type="match status" value="1"/>
</dbReference>
<evidence type="ECO:0000313" key="5">
    <source>
        <dbReference type="EMBL" id="MRY57697.1"/>
    </source>
</evidence>
<dbReference type="EMBL" id="CZBM01000026">
    <property type="protein sequence ID" value="CUQ55549.1"/>
    <property type="molecule type" value="Genomic_DNA"/>
</dbReference>
<evidence type="ECO:0000313" key="3">
    <source>
        <dbReference type="EMBL" id="CUQ55549.1"/>
    </source>
</evidence>
<dbReference type="Proteomes" id="UP000450599">
    <property type="component" value="Unassembled WGS sequence"/>
</dbReference>
<keyword evidence="1" id="KW-0812">Transmembrane</keyword>
<dbReference type="AlphaFoldDB" id="A0A173R6C6"/>
<dbReference type="EMBL" id="WKMO01000004">
    <property type="protein sequence ID" value="MSB72978.1"/>
    <property type="molecule type" value="Genomic_DNA"/>
</dbReference>
<reference evidence="13 14" key="2">
    <citation type="journal article" date="2019" name="Nat. Med.">
        <title>A library of human gut bacterial isolates paired with longitudinal multiomics data enables mechanistic microbiome research.</title>
        <authorList>
            <person name="Poyet M."/>
            <person name="Groussin M."/>
            <person name="Gibbons S.M."/>
            <person name="Avila-Pacheco J."/>
            <person name="Jiang X."/>
            <person name="Kearney S.M."/>
            <person name="Perrotta A.R."/>
            <person name="Berdy B."/>
            <person name="Zhao S."/>
            <person name="Lieberman T.D."/>
            <person name="Swanson P.K."/>
            <person name="Smith M."/>
            <person name="Roesemann S."/>
            <person name="Alexander J.E."/>
            <person name="Rich S.A."/>
            <person name="Livny J."/>
            <person name="Vlamakis H."/>
            <person name="Clish C."/>
            <person name="Bullock K."/>
            <person name="Deik A."/>
            <person name="Scott J."/>
            <person name="Pierce K.A."/>
            <person name="Xavier R.J."/>
            <person name="Alm E.J."/>
        </authorList>
    </citation>
    <scope>NUCLEOTIDE SEQUENCE [LARGE SCALE GENOMIC DNA]</scope>
    <source>
        <strain evidence="7 16">BIOML-A10</strain>
        <strain evidence="6 14">BIOML-A11</strain>
        <strain evidence="8 13">BIOML-A20</strain>
        <strain evidence="5 15">BIOML-A41</strain>
    </source>
</reference>
<evidence type="ECO:0000313" key="4">
    <source>
        <dbReference type="EMBL" id="MDB9140728.1"/>
    </source>
</evidence>
<evidence type="ECO:0000313" key="15">
    <source>
        <dbReference type="Proteomes" id="UP000463337"/>
    </source>
</evidence>